<dbReference type="SUPFAM" id="SSF46992">
    <property type="entry name" value="Ribosomal protein S20"/>
    <property type="match status" value="1"/>
</dbReference>
<dbReference type="AlphaFoldDB" id="A0A1G1YAW7"/>
<dbReference type="GO" id="GO:0070181">
    <property type="term" value="F:small ribosomal subunit rRNA binding"/>
    <property type="evidence" value="ECO:0007669"/>
    <property type="project" value="TreeGrafter"/>
</dbReference>
<evidence type="ECO:0000256" key="6">
    <source>
        <dbReference type="ARBA" id="ARBA00035136"/>
    </source>
</evidence>
<feature type="region of interest" description="Disordered" evidence="8">
    <location>
        <begin position="67"/>
        <end position="89"/>
    </location>
</feature>
<dbReference type="GO" id="GO:0015935">
    <property type="term" value="C:small ribosomal subunit"/>
    <property type="evidence" value="ECO:0007669"/>
    <property type="project" value="TreeGrafter"/>
</dbReference>
<sequence length="89" mass="9704">MPTKPAAFKAMRQGGKRADRNNKVKSDVAALIRKARLAVAAKDAAKAQDWLKQAIKKIDKAAQKGVLKKNNAARKKSRLARAVNGLLKK</sequence>
<comment type="similarity">
    <text evidence="1 7">Belongs to the bacterial ribosomal protein bS20 family.</text>
</comment>
<protein>
    <recommendedName>
        <fullName evidence="6 7">Small ribosomal subunit protein bS20</fullName>
    </recommendedName>
</protein>
<evidence type="ECO:0000313" key="10">
    <source>
        <dbReference type="Proteomes" id="UP000178432"/>
    </source>
</evidence>
<name>A0A1G1YAW7_9BACT</name>
<feature type="region of interest" description="Disordered" evidence="8">
    <location>
        <begin position="1"/>
        <end position="22"/>
    </location>
</feature>
<dbReference type="PANTHER" id="PTHR33398:SF1">
    <property type="entry name" value="SMALL RIBOSOMAL SUBUNIT PROTEIN BS20C"/>
    <property type="match status" value="1"/>
</dbReference>
<keyword evidence="2 7" id="KW-0699">rRNA-binding</keyword>
<evidence type="ECO:0000256" key="1">
    <source>
        <dbReference type="ARBA" id="ARBA00007634"/>
    </source>
</evidence>
<gene>
    <name evidence="7" type="primary">rpsT</name>
    <name evidence="9" type="ORF">A2663_03350</name>
</gene>
<dbReference type="InterPro" id="IPR036510">
    <property type="entry name" value="Ribosomal_bS20_sf"/>
</dbReference>
<dbReference type="Gene3D" id="1.20.58.110">
    <property type="entry name" value="Ribosomal protein S20"/>
    <property type="match status" value="1"/>
</dbReference>
<proteinExistence type="inferred from homology"/>
<accession>A0A1G1YAW7</accession>
<dbReference type="PANTHER" id="PTHR33398">
    <property type="entry name" value="30S RIBOSOMAL PROTEIN S20"/>
    <property type="match status" value="1"/>
</dbReference>
<evidence type="ECO:0000256" key="3">
    <source>
        <dbReference type="ARBA" id="ARBA00022884"/>
    </source>
</evidence>
<evidence type="ECO:0000313" key="9">
    <source>
        <dbReference type="EMBL" id="OGY49472.1"/>
    </source>
</evidence>
<dbReference type="NCBIfam" id="TIGR00029">
    <property type="entry name" value="S20"/>
    <property type="match status" value="1"/>
</dbReference>
<comment type="function">
    <text evidence="7">Binds directly to 16S ribosomal RNA.</text>
</comment>
<evidence type="ECO:0000256" key="5">
    <source>
        <dbReference type="ARBA" id="ARBA00023274"/>
    </source>
</evidence>
<dbReference type="GO" id="GO:0006412">
    <property type="term" value="P:translation"/>
    <property type="evidence" value="ECO:0007669"/>
    <property type="project" value="UniProtKB-UniRule"/>
</dbReference>
<dbReference type="GO" id="GO:0003735">
    <property type="term" value="F:structural constituent of ribosome"/>
    <property type="evidence" value="ECO:0007669"/>
    <property type="project" value="InterPro"/>
</dbReference>
<keyword evidence="3 7" id="KW-0694">RNA-binding</keyword>
<dbReference type="EMBL" id="MHIF01000004">
    <property type="protein sequence ID" value="OGY49472.1"/>
    <property type="molecule type" value="Genomic_DNA"/>
</dbReference>
<reference evidence="9 10" key="1">
    <citation type="journal article" date="2016" name="Nat. Commun.">
        <title>Thousands of microbial genomes shed light on interconnected biogeochemical processes in an aquifer system.</title>
        <authorList>
            <person name="Anantharaman K."/>
            <person name="Brown C.T."/>
            <person name="Hug L.A."/>
            <person name="Sharon I."/>
            <person name="Castelle C.J."/>
            <person name="Probst A.J."/>
            <person name="Thomas B.C."/>
            <person name="Singh A."/>
            <person name="Wilkins M.J."/>
            <person name="Karaoz U."/>
            <person name="Brodie E.L."/>
            <person name="Williams K.H."/>
            <person name="Hubbard S.S."/>
            <person name="Banfield J.F."/>
        </authorList>
    </citation>
    <scope>NUCLEOTIDE SEQUENCE [LARGE SCALE GENOMIC DNA]</scope>
</reference>
<keyword evidence="5 7" id="KW-0687">Ribonucleoprotein</keyword>
<dbReference type="Pfam" id="PF01649">
    <property type="entry name" value="Ribosomal_S20p"/>
    <property type="match status" value="1"/>
</dbReference>
<keyword evidence="4 7" id="KW-0689">Ribosomal protein</keyword>
<dbReference type="InterPro" id="IPR002583">
    <property type="entry name" value="Ribosomal_bS20"/>
</dbReference>
<evidence type="ECO:0000256" key="7">
    <source>
        <dbReference type="HAMAP-Rule" id="MF_00500"/>
    </source>
</evidence>
<dbReference type="HAMAP" id="MF_00500">
    <property type="entry name" value="Ribosomal_bS20"/>
    <property type="match status" value="1"/>
</dbReference>
<comment type="caution">
    <text evidence="9">The sequence shown here is derived from an EMBL/GenBank/DDBJ whole genome shotgun (WGS) entry which is preliminary data.</text>
</comment>
<organism evidence="9 10">
    <name type="scientific">Candidatus Buchananbacteria bacterium RIFCSPHIGHO2_01_FULL_46_12</name>
    <dbReference type="NCBI Taxonomy" id="1797536"/>
    <lineage>
        <taxon>Bacteria</taxon>
        <taxon>Candidatus Buchananiibacteriota</taxon>
    </lineage>
</organism>
<evidence type="ECO:0000256" key="2">
    <source>
        <dbReference type="ARBA" id="ARBA00022730"/>
    </source>
</evidence>
<evidence type="ECO:0000256" key="4">
    <source>
        <dbReference type="ARBA" id="ARBA00022980"/>
    </source>
</evidence>
<dbReference type="Proteomes" id="UP000178432">
    <property type="component" value="Unassembled WGS sequence"/>
</dbReference>
<evidence type="ECO:0000256" key="8">
    <source>
        <dbReference type="SAM" id="MobiDB-lite"/>
    </source>
</evidence>